<comment type="caution">
    <text evidence="2">The sequence shown here is derived from an EMBL/GenBank/DDBJ whole genome shotgun (WGS) entry which is preliminary data.</text>
</comment>
<evidence type="ECO:0000313" key="3">
    <source>
        <dbReference type="Proteomes" id="UP000178449"/>
    </source>
</evidence>
<feature type="chain" id="PRO_5009524647" description="Autotransporter domain-containing protein" evidence="1">
    <location>
        <begin position="22"/>
        <end position="288"/>
    </location>
</feature>
<dbReference type="STRING" id="1817772.A2527_03665"/>
<evidence type="ECO:0000256" key="1">
    <source>
        <dbReference type="SAM" id="SignalP"/>
    </source>
</evidence>
<name>A0A1F6GEX1_9PROT</name>
<evidence type="ECO:0000313" key="2">
    <source>
        <dbReference type="EMBL" id="OGG96664.1"/>
    </source>
</evidence>
<proteinExistence type="predicted"/>
<gene>
    <name evidence="2" type="ORF">A2527_03665</name>
</gene>
<organism evidence="2 3">
    <name type="scientific">Candidatus Lambdaproteobacteria bacterium RIFOXYD2_FULL_50_16</name>
    <dbReference type="NCBI Taxonomy" id="1817772"/>
    <lineage>
        <taxon>Bacteria</taxon>
        <taxon>Pseudomonadati</taxon>
        <taxon>Pseudomonadota</taxon>
        <taxon>Candidatus Lambdaproteobacteria</taxon>
    </lineage>
</organism>
<accession>A0A1F6GEX1</accession>
<dbReference type="Proteomes" id="UP000178449">
    <property type="component" value="Unassembled WGS sequence"/>
</dbReference>
<sequence length="288" mass="31716">MKKILSFLSLSLCLFAPMVKADQAFTLMPYVSSLAYKDSATKDKGSITGAYLFWGMGLSNSLEIGAEKASFTSLTGTQTGQQNTAVYYTYYKSYSNKYRIGTHGVSGDDSDSDGGRMIGLGTTFSKYGVFSADIDWYRSSYGNYPLYSSTWSSLGSGLVVNQWTPQISFPFDYGKYSAGASMNLINLSAPAYKGDTSFTSTTLNAGIYRMRWATTLDLYSGKEAFAVRDSGFTLYNSPTVYKSGYKVEGTFYYSYQAHFFLSVASRTYEETAADAVASATTFKFKYAF</sequence>
<reference evidence="2 3" key="1">
    <citation type="journal article" date="2016" name="Nat. Commun.">
        <title>Thousands of microbial genomes shed light on interconnected biogeochemical processes in an aquifer system.</title>
        <authorList>
            <person name="Anantharaman K."/>
            <person name="Brown C.T."/>
            <person name="Hug L.A."/>
            <person name="Sharon I."/>
            <person name="Castelle C.J."/>
            <person name="Probst A.J."/>
            <person name="Thomas B.C."/>
            <person name="Singh A."/>
            <person name="Wilkins M.J."/>
            <person name="Karaoz U."/>
            <person name="Brodie E.L."/>
            <person name="Williams K.H."/>
            <person name="Hubbard S.S."/>
            <person name="Banfield J.F."/>
        </authorList>
    </citation>
    <scope>NUCLEOTIDE SEQUENCE [LARGE SCALE GENOMIC DNA]</scope>
</reference>
<dbReference type="AlphaFoldDB" id="A0A1F6GEX1"/>
<keyword evidence="1" id="KW-0732">Signal</keyword>
<feature type="signal peptide" evidence="1">
    <location>
        <begin position="1"/>
        <end position="21"/>
    </location>
</feature>
<protein>
    <recommendedName>
        <fullName evidence="4">Autotransporter domain-containing protein</fullName>
    </recommendedName>
</protein>
<evidence type="ECO:0008006" key="4">
    <source>
        <dbReference type="Google" id="ProtNLM"/>
    </source>
</evidence>
<dbReference type="EMBL" id="MFNE01000010">
    <property type="protein sequence ID" value="OGG96664.1"/>
    <property type="molecule type" value="Genomic_DNA"/>
</dbReference>